<dbReference type="STRING" id="1121485.GCA_000426485_00862"/>
<dbReference type="Gene3D" id="3.60.21.10">
    <property type="match status" value="1"/>
</dbReference>
<dbReference type="GO" id="GO:0046872">
    <property type="term" value="F:metal ion binding"/>
    <property type="evidence" value="ECO:0007669"/>
    <property type="project" value="UniProtKB-KW"/>
</dbReference>
<keyword evidence="5" id="KW-0472">Membrane</keyword>
<dbReference type="GO" id="GO:0009245">
    <property type="term" value="P:lipid A biosynthetic process"/>
    <property type="evidence" value="ECO:0007669"/>
    <property type="project" value="TreeGrafter"/>
</dbReference>
<dbReference type="CDD" id="cd07398">
    <property type="entry name" value="MPP_YbbF-LpxH"/>
    <property type="match status" value="1"/>
</dbReference>
<evidence type="ECO:0000256" key="4">
    <source>
        <dbReference type="ARBA" id="ARBA00022801"/>
    </source>
</evidence>
<keyword evidence="1" id="KW-1003">Cell membrane</keyword>
<sequence length="275" mass="31875">MSEKKKIYFLSDVHLGSASHNKNNTNDKGALTLPGSKKQTDNNLPVNHDIERKLCRWFDFVKNDAKTIYLLGDIFDFWFEYKYVVPRGFTRVLGKIAELTDSGIEIHFFIGNHDVWVTDYLQKECGMIVHTEPLVTEIYRKKFFLAHGDGLGDDSRSFKLIRHIFHSQLCRKAFANLHPRWALAIAHKWSNHSRATGGIVNYLGEDKEHLVLFAKKQLQESPSINFFLFGHRHIMLDLMLSVSSRIIILGDWITFFSYAVFDGQTMSLEVFEEEN</sequence>
<gene>
    <name evidence="8" type="ORF">E2605_00505</name>
</gene>
<dbReference type="AlphaFoldDB" id="A0A4Y8L955"/>
<dbReference type="Pfam" id="PF00149">
    <property type="entry name" value="Metallophos"/>
    <property type="match status" value="1"/>
</dbReference>
<dbReference type="GO" id="GO:0008758">
    <property type="term" value="F:UDP-2,3-diacylglucosamine hydrolase activity"/>
    <property type="evidence" value="ECO:0007669"/>
    <property type="project" value="TreeGrafter"/>
</dbReference>
<keyword evidence="3" id="KW-0479">Metal-binding</keyword>
<dbReference type="RefSeq" id="WP_026625092.1">
    <property type="nucleotide sequence ID" value="NZ_JAWZLG010000034.1"/>
</dbReference>
<dbReference type="EMBL" id="SOML01000001">
    <property type="protein sequence ID" value="TFD98598.1"/>
    <property type="molecule type" value="Genomic_DNA"/>
</dbReference>
<dbReference type="PANTHER" id="PTHR34990">
    <property type="entry name" value="UDP-2,3-DIACYLGLUCOSAMINE HYDROLASE-RELATED"/>
    <property type="match status" value="1"/>
</dbReference>
<accession>A0A4Y8L955</accession>
<dbReference type="GO" id="GO:0016020">
    <property type="term" value="C:membrane"/>
    <property type="evidence" value="ECO:0007669"/>
    <property type="project" value="GOC"/>
</dbReference>
<evidence type="ECO:0000256" key="2">
    <source>
        <dbReference type="ARBA" id="ARBA00022519"/>
    </source>
</evidence>
<evidence type="ECO:0000313" key="9">
    <source>
        <dbReference type="Proteomes" id="UP000297861"/>
    </source>
</evidence>
<dbReference type="InterPro" id="IPR029052">
    <property type="entry name" value="Metallo-depent_PP-like"/>
</dbReference>
<keyword evidence="2" id="KW-0997">Cell inner membrane</keyword>
<evidence type="ECO:0000256" key="5">
    <source>
        <dbReference type="ARBA" id="ARBA00023136"/>
    </source>
</evidence>
<keyword evidence="9" id="KW-1185">Reference proteome</keyword>
<reference evidence="8 9" key="1">
    <citation type="submission" date="2019-03" db="EMBL/GenBank/DDBJ databases">
        <title>San Antonio Military Medical Center submission to MRSN (WRAIR), pending publication.</title>
        <authorList>
            <person name="Blyth D.M."/>
            <person name="Mccarthy S.L."/>
            <person name="Schall S.E."/>
            <person name="Stam J.A."/>
            <person name="Ong A.C."/>
            <person name="Mcgann P.T."/>
        </authorList>
    </citation>
    <scope>NUCLEOTIDE SEQUENCE [LARGE SCALE GENOMIC DNA]</scope>
    <source>
        <strain evidence="8 9">MRSN571793</strain>
    </source>
</reference>
<evidence type="ECO:0000259" key="7">
    <source>
        <dbReference type="Pfam" id="PF00149"/>
    </source>
</evidence>
<evidence type="ECO:0000313" key="8">
    <source>
        <dbReference type="EMBL" id="TFD98598.1"/>
    </source>
</evidence>
<protein>
    <submittedName>
        <fullName evidence="8">UDP-2,3-diacylglucosamine diphosphatase</fullName>
    </submittedName>
</protein>
<dbReference type="SUPFAM" id="SSF56300">
    <property type="entry name" value="Metallo-dependent phosphatases"/>
    <property type="match status" value="1"/>
</dbReference>
<name>A0A4Y8L955_9BACT</name>
<evidence type="ECO:0000256" key="6">
    <source>
        <dbReference type="ARBA" id="ARBA00023211"/>
    </source>
</evidence>
<dbReference type="OrthoDB" id="9802481at2"/>
<feature type="domain" description="Calcineurin-like phosphoesterase" evidence="7">
    <location>
        <begin position="6"/>
        <end position="234"/>
    </location>
</feature>
<dbReference type="PANTHER" id="PTHR34990:SF1">
    <property type="entry name" value="UDP-2,3-DIACYLGLUCOSAMINE HYDROLASE"/>
    <property type="match status" value="1"/>
</dbReference>
<evidence type="ECO:0000256" key="1">
    <source>
        <dbReference type="ARBA" id="ARBA00022475"/>
    </source>
</evidence>
<dbReference type="InterPro" id="IPR004843">
    <property type="entry name" value="Calcineurin-like_PHP"/>
</dbReference>
<evidence type="ECO:0000256" key="3">
    <source>
        <dbReference type="ARBA" id="ARBA00022723"/>
    </source>
</evidence>
<keyword evidence="4" id="KW-0378">Hydrolase</keyword>
<dbReference type="InterPro" id="IPR043461">
    <property type="entry name" value="LpxH-like"/>
</dbReference>
<comment type="caution">
    <text evidence="8">The sequence shown here is derived from an EMBL/GenBank/DDBJ whole genome shotgun (WGS) entry which is preliminary data.</text>
</comment>
<keyword evidence="6" id="KW-0464">Manganese</keyword>
<dbReference type="Proteomes" id="UP000297861">
    <property type="component" value="Unassembled WGS sequence"/>
</dbReference>
<organism evidence="8 9">
    <name type="scientific">Dysgonomonas capnocytophagoides</name>
    <dbReference type="NCBI Taxonomy" id="45254"/>
    <lineage>
        <taxon>Bacteria</taxon>
        <taxon>Pseudomonadati</taxon>
        <taxon>Bacteroidota</taxon>
        <taxon>Bacteroidia</taxon>
        <taxon>Bacteroidales</taxon>
        <taxon>Dysgonomonadaceae</taxon>
        <taxon>Dysgonomonas</taxon>
    </lineage>
</organism>
<proteinExistence type="predicted"/>